<evidence type="ECO:0000313" key="9">
    <source>
        <dbReference type="EMBL" id="MBI4725900.1"/>
    </source>
</evidence>
<evidence type="ECO:0000256" key="4">
    <source>
        <dbReference type="ARBA" id="ARBA00035242"/>
    </source>
</evidence>
<dbReference type="SUPFAM" id="SSF50104">
    <property type="entry name" value="Translation proteins SH3-like domain"/>
    <property type="match status" value="1"/>
</dbReference>
<protein>
    <recommendedName>
        <fullName evidence="4 5">Large ribosomal subunit protein uL2</fullName>
    </recommendedName>
</protein>
<dbReference type="PANTHER" id="PTHR13691:SF5">
    <property type="entry name" value="LARGE RIBOSOMAL SUBUNIT PROTEIN UL2M"/>
    <property type="match status" value="1"/>
</dbReference>
<dbReference type="InterPro" id="IPR014726">
    <property type="entry name" value="Ribosomal_uL2_dom3"/>
</dbReference>
<keyword evidence="2 5" id="KW-0689">Ribosomal protein</keyword>
<dbReference type="Pfam" id="PF00181">
    <property type="entry name" value="Ribosomal_L2_N"/>
    <property type="match status" value="1"/>
</dbReference>
<evidence type="ECO:0000256" key="5">
    <source>
        <dbReference type="HAMAP-Rule" id="MF_01320"/>
    </source>
</evidence>
<proteinExistence type="inferred from homology"/>
<dbReference type="InterPro" id="IPR002171">
    <property type="entry name" value="Ribosomal_uL2"/>
</dbReference>
<comment type="subunit">
    <text evidence="5">Part of the 50S ribosomal subunit. Forms a bridge to the 30S subunit in the 70S ribosome.</text>
</comment>
<dbReference type="GO" id="GO:0002181">
    <property type="term" value="P:cytoplasmic translation"/>
    <property type="evidence" value="ECO:0007669"/>
    <property type="project" value="TreeGrafter"/>
</dbReference>
<dbReference type="InterPro" id="IPR014722">
    <property type="entry name" value="Rib_uL2_dom2"/>
</dbReference>
<dbReference type="InterPro" id="IPR022669">
    <property type="entry name" value="Ribosomal_uL2_C"/>
</dbReference>
<keyword evidence="3 5" id="KW-0687">Ribonucleoprotein</keyword>
<dbReference type="GO" id="GO:0019843">
    <property type="term" value="F:rRNA binding"/>
    <property type="evidence" value="ECO:0007669"/>
    <property type="project" value="UniProtKB-UniRule"/>
</dbReference>
<reference evidence="9" key="1">
    <citation type="submission" date="2020-07" db="EMBL/GenBank/DDBJ databases">
        <title>Huge and variable diversity of episymbiotic CPR bacteria and DPANN archaea in groundwater ecosystems.</title>
        <authorList>
            <person name="He C.Y."/>
            <person name="Keren R."/>
            <person name="Whittaker M."/>
            <person name="Farag I.F."/>
            <person name="Doudna J."/>
            <person name="Cate J.H.D."/>
            <person name="Banfield J.F."/>
        </authorList>
    </citation>
    <scope>NUCLEOTIDE SEQUENCE</scope>
    <source>
        <strain evidence="9">NC_groundwater_1520_Pr4_B-0.1um_53_5</strain>
    </source>
</reference>
<evidence type="ECO:0000313" key="10">
    <source>
        <dbReference type="Proteomes" id="UP000736328"/>
    </source>
</evidence>
<dbReference type="SMART" id="SM01383">
    <property type="entry name" value="Ribosomal_L2"/>
    <property type="match status" value="1"/>
</dbReference>
<feature type="domain" description="Large ribosomal subunit protein uL2 RNA-binding" evidence="8">
    <location>
        <begin position="42"/>
        <end position="118"/>
    </location>
</feature>
<evidence type="ECO:0000259" key="8">
    <source>
        <dbReference type="SMART" id="SM01383"/>
    </source>
</evidence>
<evidence type="ECO:0000256" key="6">
    <source>
        <dbReference type="SAM" id="MobiDB-lite"/>
    </source>
</evidence>
<dbReference type="SMART" id="SM01382">
    <property type="entry name" value="Ribosomal_L2_C"/>
    <property type="match status" value="1"/>
</dbReference>
<dbReference type="FunFam" id="2.40.50.140:FF:000003">
    <property type="entry name" value="50S ribosomal protein L2"/>
    <property type="match status" value="1"/>
</dbReference>
<dbReference type="Gene3D" id="2.30.30.30">
    <property type="match status" value="1"/>
</dbReference>
<sequence>MGIKSYKPVTPGLRHRTGYTFEELTKPLAPKRLKKAMRKSGGRNNHGRVTADHRGGGHKRAYRLVDFRRDKYGIAATVAAIEYDPNRSARLALLKYADGEWRYIMAPLGLKPGDKVMSGPGSEIKNGNALPLSEIPMGTPVHNIEVTRGRGGQMVRTAGGSAQLLAKEAGYAQLRMPSGEVRMISLECLATIGQVGNLEHENISIGKAGRNRWLGVKPHSRGVVKNPHDHPMGGGEGKSSGGRHPCGPTGLLSKGKKTRNRKKFSSKFIVKRRK</sequence>
<comment type="similarity">
    <text evidence="1 5">Belongs to the universal ribosomal protein uL2 family.</text>
</comment>
<dbReference type="HAMAP" id="MF_01320_B">
    <property type="entry name" value="Ribosomal_uL2_B"/>
    <property type="match status" value="1"/>
</dbReference>
<evidence type="ECO:0000256" key="1">
    <source>
        <dbReference type="ARBA" id="ARBA00005636"/>
    </source>
</evidence>
<dbReference type="AlphaFoldDB" id="A0A933MJP5"/>
<dbReference type="Proteomes" id="UP000736328">
    <property type="component" value="Unassembled WGS sequence"/>
</dbReference>
<dbReference type="GO" id="GO:0003735">
    <property type="term" value="F:structural constituent of ribosome"/>
    <property type="evidence" value="ECO:0007669"/>
    <property type="project" value="InterPro"/>
</dbReference>
<dbReference type="Gene3D" id="4.10.950.10">
    <property type="entry name" value="Ribosomal protein L2, domain 3"/>
    <property type="match status" value="1"/>
</dbReference>
<dbReference type="NCBIfam" id="TIGR01171">
    <property type="entry name" value="rplB_bact"/>
    <property type="match status" value="1"/>
</dbReference>
<dbReference type="SUPFAM" id="SSF50249">
    <property type="entry name" value="Nucleic acid-binding proteins"/>
    <property type="match status" value="1"/>
</dbReference>
<comment type="caution">
    <text evidence="9">The sequence shown here is derived from an EMBL/GenBank/DDBJ whole genome shotgun (WGS) entry which is preliminary data.</text>
</comment>
<dbReference type="InterPro" id="IPR022666">
    <property type="entry name" value="Ribosomal_uL2_RNA-bd_dom"/>
</dbReference>
<dbReference type="InterPro" id="IPR008991">
    <property type="entry name" value="Translation_prot_SH3-like_sf"/>
</dbReference>
<dbReference type="PIRSF" id="PIRSF002158">
    <property type="entry name" value="Ribosomal_L2"/>
    <property type="match status" value="1"/>
</dbReference>
<keyword evidence="5" id="KW-0694">RNA-binding</keyword>
<feature type="region of interest" description="Disordered" evidence="6">
    <location>
        <begin position="222"/>
        <end position="274"/>
    </location>
</feature>
<dbReference type="PROSITE" id="PS00467">
    <property type="entry name" value="RIBOSOMAL_L2"/>
    <property type="match status" value="1"/>
</dbReference>
<dbReference type="GO" id="GO:0016740">
    <property type="term" value="F:transferase activity"/>
    <property type="evidence" value="ECO:0007669"/>
    <property type="project" value="InterPro"/>
</dbReference>
<feature type="compositionally biased region" description="Basic residues" evidence="6">
    <location>
        <begin position="254"/>
        <end position="274"/>
    </location>
</feature>
<dbReference type="InterPro" id="IPR005880">
    <property type="entry name" value="Ribosomal_uL2_bac/org-type"/>
</dbReference>
<dbReference type="Pfam" id="PF03947">
    <property type="entry name" value="Ribosomal_L2_C"/>
    <property type="match status" value="1"/>
</dbReference>
<evidence type="ECO:0000256" key="3">
    <source>
        <dbReference type="ARBA" id="ARBA00023274"/>
    </source>
</evidence>
<dbReference type="PANTHER" id="PTHR13691">
    <property type="entry name" value="RIBOSOMAL PROTEIN L2"/>
    <property type="match status" value="1"/>
</dbReference>
<feature type="region of interest" description="Disordered" evidence="6">
    <location>
        <begin position="36"/>
        <end position="55"/>
    </location>
</feature>
<dbReference type="Gene3D" id="2.40.50.140">
    <property type="entry name" value="Nucleic acid-binding proteins"/>
    <property type="match status" value="1"/>
</dbReference>
<evidence type="ECO:0000259" key="7">
    <source>
        <dbReference type="SMART" id="SM01382"/>
    </source>
</evidence>
<gene>
    <name evidence="5 9" type="primary">rplB</name>
    <name evidence="9" type="ORF">HY768_01515</name>
</gene>
<evidence type="ECO:0000256" key="2">
    <source>
        <dbReference type="ARBA" id="ARBA00022980"/>
    </source>
</evidence>
<dbReference type="FunFam" id="2.30.30.30:FF:000001">
    <property type="entry name" value="50S ribosomal protein L2"/>
    <property type="match status" value="1"/>
</dbReference>
<dbReference type="FunFam" id="4.10.950.10:FF:000001">
    <property type="entry name" value="50S ribosomal protein L2"/>
    <property type="match status" value="1"/>
</dbReference>
<name>A0A933MJP5_UNCT6</name>
<organism evidence="9 10">
    <name type="scientific">candidate division TA06 bacterium</name>
    <dbReference type="NCBI Taxonomy" id="2250710"/>
    <lineage>
        <taxon>Bacteria</taxon>
        <taxon>Bacteria division TA06</taxon>
    </lineage>
</organism>
<dbReference type="InterPro" id="IPR012340">
    <property type="entry name" value="NA-bd_OB-fold"/>
</dbReference>
<dbReference type="GO" id="GO:0015934">
    <property type="term" value="C:large ribosomal subunit"/>
    <property type="evidence" value="ECO:0007669"/>
    <property type="project" value="InterPro"/>
</dbReference>
<comment type="function">
    <text evidence="5">One of the primary rRNA binding proteins. Required for association of the 30S and 50S subunits to form the 70S ribosome, for tRNA binding and peptide bond formation. It has been suggested to have peptidyltransferase activity; this is somewhat controversial. Makes several contacts with the 16S rRNA in the 70S ribosome.</text>
</comment>
<accession>A0A933MJP5</accession>
<feature type="domain" description="Large ribosomal subunit protein uL2 C-terminal" evidence="7">
    <location>
        <begin position="124"/>
        <end position="252"/>
    </location>
</feature>
<dbReference type="EMBL" id="JACQXR010000015">
    <property type="protein sequence ID" value="MBI4725900.1"/>
    <property type="molecule type" value="Genomic_DNA"/>
</dbReference>
<dbReference type="InterPro" id="IPR022671">
    <property type="entry name" value="Ribosomal_uL2_CS"/>
</dbReference>
<keyword evidence="5" id="KW-0699">rRNA-binding</keyword>